<protein>
    <recommendedName>
        <fullName evidence="3">CBM6 domain-containing protein</fullName>
    </recommendedName>
</protein>
<evidence type="ECO:0008006" key="3">
    <source>
        <dbReference type="Google" id="ProtNLM"/>
    </source>
</evidence>
<sequence>MRNVALTVDPQGTVQRKLQQVYAGHPYDNTLFVLEGEAKLEAENFDVGGQEVAYKKANTNAAPADNAIRQQEPNQEGGPNVPVYVEINNVATSFYAEASEADGELSVGNVASGEWLRYSVLIPTAGTFDTQWRIAAFDPAGGQVAIKTKLTLGTGTEVDPCALDGSGGLDITANTGNWRTFQTFPGAKFTVAEAGTAVLTVCLTQVQGFQLNWVAFTQTTFTEVTTDAAVPEDTAAGGAATDTTTTTTCAAVGASCNALPCCRGNCNTNAVCEATTAAAVAKAAKSAAPPSARAAGAAALALAATVAAALHL</sequence>
<dbReference type="Gene3D" id="2.60.120.260">
    <property type="entry name" value="Galactose-binding domain-like"/>
    <property type="match status" value="1"/>
</dbReference>
<comment type="caution">
    <text evidence="1">The sequence shown here is derived from an EMBL/GenBank/DDBJ whole genome shotgun (WGS) entry which is preliminary data.</text>
</comment>
<dbReference type="EMBL" id="JAFCMP010000101">
    <property type="protein sequence ID" value="KAG5186947.1"/>
    <property type="molecule type" value="Genomic_DNA"/>
</dbReference>
<evidence type="ECO:0000313" key="2">
    <source>
        <dbReference type="Proteomes" id="UP000664859"/>
    </source>
</evidence>
<dbReference type="CDD" id="cd04080">
    <property type="entry name" value="CBM6_cellulase-like"/>
    <property type="match status" value="1"/>
</dbReference>
<dbReference type="Proteomes" id="UP000664859">
    <property type="component" value="Unassembled WGS sequence"/>
</dbReference>
<gene>
    <name evidence="1" type="ORF">JKP88DRAFT_276355</name>
</gene>
<organism evidence="1 2">
    <name type="scientific">Tribonema minus</name>
    <dbReference type="NCBI Taxonomy" id="303371"/>
    <lineage>
        <taxon>Eukaryota</taxon>
        <taxon>Sar</taxon>
        <taxon>Stramenopiles</taxon>
        <taxon>Ochrophyta</taxon>
        <taxon>PX clade</taxon>
        <taxon>Xanthophyceae</taxon>
        <taxon>Tribonematales</taxon>
        <taxon>Tribonemataceae</taxon>
        <taxon>Tribonema</taxon>
    </lineage>
</organism>
<dbReference type="SUPFAM" id="SSF49785">
    <property type="entry name" value="Galactose-binding domain-like"/>
    <property type="match status" value="1"/>
</dbReference>
<proteinExistence type="predicted"/>
<dbReference type="InterPro" id="IPR008979">
    <property type="entry name" value="Galactose-bd-like_sf"/>
</dbReference>
<reference evidence="1" key="1">
    <citation type="submission" date="2021-02" db="EMBL/GenBank/DDBJ databases">
        <title>First Annotated Genome of the Yellow-green Alga Tribonema minus.</title>
        <authorList>
            <person name="Mahan K.M."/>
        </authorList>
    </citation>
    <scope>NUCLEOTIDE SEQUENCE</scope>
    <source>
        <strain evidence="1">UTEX B ZZ1240</strain>
    </source>
</reference>
<evidence type="ECO:0000313" key="1">
    <source>
        <dbReference type="EMBL" id="KAG5186947.1"/>
    </source>
</evidence>
<name>A0A835Z3K2_9STRA</name>
<accession>A0A835Z3K2</accession>
<dbReference type="AlphaFoldDB" id="A0A835Z3K2"/>
<keyword evidence="2" id="KW-1185">Reference proteome</keyword>